<accession>Q17CS2</accession>
<evidence type="ECO:0000256" key="6">
    <source>
        <dbReference type="SAM" id="SignalP"/>
    </source>
</evidence>
<dbReference type="VEuPathDB" id="VectorBase:AAEL004466"/>
<keyword evidence="2" id="KW-0812">Transmembrane</keyword>
<dbReference type="PaxDb" id="7159-AAEL004466-PA"/>
<dbReference type="GO" id="GO:0005886">
    <property type="term" value="C:plasma membrane"/>
    <property type="evidence" value="ECO:0007669"/>
    <property type="project" value="TreeGrafter"/>
</dbReference>
<dbReference type="PANTHER" id="PTHR24365">
    <property type="entry name" value="TOLL-LIKE RECEPTOR"/>
    <property type="match status" value="1"/>
</dbReference>
<evidence type="ECO:0000256" key="1">
    <source>
        <dbReference type="ARBA" id="ARBA00004167"/>
    </source>
</evidence>
<sequence length="280" mass="32443">MEPTLKTLVICLIFLWIPYSRQERFQCQDEPIVVQWHQEESCVHLNSNQNNFLELETDSLQNLQNYTVLELVNSSFTQFGSNHFHAIPPHIEKLAIYHGNVTEVYFLSESLRSLSVLDTNLFRFFAAEQENRELKTLEIRSKFMVAVPFSIEYLKGLEKLILRGCNLTMVDMKQLGRLENLIVLDLAENAIITIDIPLKVTLASVRELYIEDNFLREMNNFPMALPGLRTLSLFGNMWYCDWVTEVRKRIMKAWIMVYGGDGDCENGIYNGGLCCDERPG</sequence>
<evidence type="ECO:0000313" key="7">
    <source>
        <dbReference type="EMBL" id="EAT44123.1"/>
    </source>
</evidence>
<gene>
    <name evidence="7" type="ORF">AaeL_AAEL004466</name>
</gene>
<dbReference type="STRING" id="7159.Q17CS2"/>
<dbReference type="Gene3D" id="3.80.10.10">
    <property type="entry name" value="Ribonuclease Inhibitor"/>
    <property type="match status" value="1"/>
</dbReference>
<protein>
    <submittedName>
        <fullName evidence="7">AAEL004466-PA</fullName>
    </submittedName>
</protein>
<evidence type="ECO:0000256" key="3">
    <source>
        <dbReference type="ARBA" id="ARBA00022729"/>
    </source>
</evidence>
<dbReference type="GO" id="GO:0038023">
    <property type="term" value="F:signaling receptor activity"/>
    <property type="evidence" value="ECO:0007669"/>
    <property type="project" value="TreeGrafter"/>
</dbReference>
<evidence type="ECO:0000313" key="8">
    <source>
        <dbReference type="Proteomes" id="UP000682892"/>
    </source>
</evidence>
<dbReference type="InterPro" id="IPR001611">
    <property type="entry name" value="Leu-rich_rpt"/>
</dbReference>
<comment type="subcellular location">
    <subcellularLocation>
        <location evidence="1">Membrane</location>
        <topology evidence="1">Single-pass membrane protein</topology>
    </subcellularLocation>
</comment>
<dbReference type="EMBL" id="CH477305">
    <property type="protein sequence ID" value="EAT44123.1"/>
    <property type="molecule type" value="Genomic_DNA"/>
</dbReference>
<dbReference type="SUPFAM" id="SSF52058">
    <property type="entry name" value="L domain-like"/>
    <property type="match status" value="1"/>
</dbReference>
<dbReference type="KEGG" id="aag:5564886"/>
<reference evidence="7" key="3">
    <citation type="submission" date="2012-09" db="EMBL/GenBank/DDBJ databases">
        <authorList>
            <consortium name="VectorBase"/>
        </authorList>
    </citation>
    <scope>NUCLEOTIDE SEQUENCE</scope>
    <source>
        <strain evidence="7">Liverpool</strain>
    </source>
</reference>
<dbReference type="PhylomeDB" id="Q17CS2"/>
<dbReference type="HOGENOM" id="CLU_060188_0_0_1"/>
<evidence type="ECO:0000256" key="4">
    <source>
        <dbReference type="ARBA" id="ARBA00022989"/>
    </source>
</evidence>
<evidence type="ECO:0000256" key="2">
    <source>
        <dbReference type="ARBA" id="ARBA00022692"/>
    </source>
</evidence>
<reference evidence="7" key="1">
    <citation type="submission" date="2005-10" db="EMBL/GenBank/DDBJ databases">
        <authorList>
            <person name="Loftus B.J."/>
            <person name="Nene V.M."/>
            <person name="Hannick L.I."/>
            <person name="Bidwell S."/>
            <person name="Haas B."/>
            <person name="Amedeo P."/>
            <person name="Orvis J."/>
            <person name="Wortman J.R."/>
            <person name="White O.R."/>
            <person name="Salzberg S."/>
            <person name="Shumway M."/>
            <person name="Koo H."/>
            <person name="Zhao Y."/>
            <person name="Holmes M."/>
            <person name="Miller J."/>
            <person name="Schatz M."/>
            <person name="Pop M."/>
            <person name="Pai G."/>
            <person name="Utterback T."/>
            <person name="Rogers Y.-H."/>
            <person name="Kravitz S."/>
            <person name="Fraser C.M."/>
        </authorList>
    </citation>
    <scope>NUCLEOTIDE SEQUENCE</scope>
    <source>
        <strain evidence="7">Liverpool</strain>
    </source>
</reference>
<dbReference type="OMA" id="IFRAMIV"/>
<dbReference type="Pfam" id="PF13855">
    <property type="entry name" value="LRR_8"/>
    <property type="match status" value="1"/>
</dbReference>
<keyword evidence="5" id="KW-0472">Membrane</keyword>
<proteinExistence type="predicted"/>
<dbReference type="InterPro" id="IPR032675">
    <property type="entry name" value="LRR_dom_sf"/>
</dbReference>
<reference evidence="7" key="2">
    <citation type="journal article" date="2007" name="Science">
        <title>Genome sequence of Aedes aegypti, a major arbovirus vector.</title>
        <authorList>
            <person name="Nene V."/>
            <person name="Wortman J.R."/>
            <person name="Lawson D."/>
            <person name="Haas B."/>
            <person name="Kodira C."/>
            <person name="Tu Z.J."/>
            <person name="Loftus B."/>
            <person name="Xi Z."/>
            <person name="Megy K."/>
            <person name="Grabherr M."/>
            <person name="Ren Q."/>
            <person name="Zdobnov E.M."/>
            <person name="Lobo N.F."/>
            <person name="Campbell K.S."/>
            <person name="Brown S.E."/>
            <person name="Bonaldo M.F."/>
            <person name="Zhu J."/>
            <person name="Sinkins S.P."/>
            <person name="Hogenkamp D.G."/>
            <person name="Amedeo P."/>
            <person name="Arensburger P."/>
            <person name="Atkinson P.W."/>
            <person name="Bidwell S."/>
            <person name="Biedler J."/>
            <person name="Birney E."/>
            <person name="Bruggner R.V."/>
            <person name="Costas J."/>
            <person name="Coy M.R."/>
            <person name="Crabtree J."/>
            <person name="Crawford M."/>
            <person name="Debruyn B."/>
            <person name="Decaprio D."/>
            <person name="Eiglmeier K."/>
            <person name="Eisenstadt E."/>
            <person name="El-Dorry H."/>
            <person name="Gelbart W.M."/>
            <person name="Gomes S.L."/>
            <person name="Hammond M."/>
            <person name="Hannick L.I."/>
            <person name="Hogan J.R."/>
            <person name="Holmes M.H."/>
            <person name="Jaffe D."/>
            <person name="Johnston J.S."/>
            <person name="Kennedy R.C."/>
            <person name="Koo H."/>
            <person name="Kravitz S."/>
            <person name="Kriventseva E.V."/>
            <person name="Kulp D."/>
            <person name="Labutti K."/>
            <person name="Lee E."/>
            <person name="Li S."/>
            <person name="Lovin D.D."/>
            <person name="Mao C."/>
            <person name="Mauceli E."/>
            <person name="Menck C.F."/>
            <person name="Miller J.R."/>
            <person name="Montgomery P."/>
            <person name="Mori A."/>
            <person name="Nascimento A.L."/>
            <person name="Naveira H.F."/>
            <person name="Nusbaum C."/>
            <person name="O'leary S."/>
            <person name="Orvis J."/>
            <person name="Pertea M."/>
            <person name="Quesneville H."/>
            <person name="Reidenbach K.R."/>
            <person name="Rogers Y.H."/>
            <person name="Roth C.W."/>
            <person name="Schneider J.R."/>
            <person name="Schatz M."/>
            <person name="Shumway M."/>
            <person name="Stanke M."/>
            <person name="Stinson E.O."/>
            <person name="Tubio J.M."/>
            <person name="Vanzee J.P."/>
            <person name="Verjovski-Almeida S."/>
            <person name="Werner D."/>
            <person name="White O."/>
            <person name="Wyder S."/>
            <person name="Zeng Q."/>
            <person name="Zhao Q."/>
            <person name="Zhao Y."/>
            <person name="Hill C.A."/>
            <person name="Raikhel A.S."/>
            <person name="Soares M.B."/>
            <person name="Knudson D.L."/>
            <person name="Lee N.H."/>
            <person name="Galagan J."/>
            <person name="Salzberg S.L."/>
            <person name="Paulsen I.T."/>
            <person name="Dimopoulos G."/>
            <person name="Collins F.H."/>
            <person name="Birren B."/>
            <person name="Fraser-Liggett C.M."/>
            <person name="Severson D.W."/>
        </authorList>
    </citation>
    <scope>NUCLEOTIDE SEQUENCE [LARGE SCALE GENOMIC DNA]</scope>
    <source>
        <strain evidence="7">Liverpool</strain>
    </source>
</reference>
<dbReference type="GO" id="GO:0007165">
    <property type="term" value="P:signal transduction"/>
    <property type="evidence" value="ECO:0007669"/>
    <property type="project" value="TreeGrafter"/>
</dbReference>
<dbReference type="AlphaFoldDB" id="Q17CS2"/>
<feature type="signal peptide" evidence="6">
    <location>
        <begin position="1"/>
        <end position="22"/>
    </location>
</feature>
<organism evidence="7 8">
    <name type="scientific">Aedes aegypti</name>
    <name type="common">Yellowfever mosquito</name>
    <name type="synonym">Culex aegypti</name>
    <dbReference type="NCBI Taxonomy" id="7159"/>
    <lineage>
        <taxon>Eukaryota</taxon>
        <taxon>Metazoa</taxon>
        <taxon>Ecdysozoa</taxon>
        <taxon>Arthropoda</taxon>
        <taxon>Hexapoda</taxon>
        <taxon>Insecta</taxon>
        <taxon>Pterygota</taxon>
        <taxon>Neoptera</taxon>
        <taxon>Endopterygota</taxon>
        <taxon>Diptera</taxon>
        <taxon>Nematocera</taxon>
        <taxon>Culicoidea</taxon>
        <taxon>Culicidae</taxon>
        <taxon>Culicinae</taxon>
        <taxon>Aedini</taxon>
        <taxon>Aedes</taxon>
        <taxon>Stegomyia</taxon>
    </lineage>
</organism>
<keyword evidence="4" id="KW-1133">Transmembrane helix</keyword>
<dbReference type="OrthoDB" id="3936150at2759"/>
<name>Q17CS2_AEDAE</name>
<evidence type="ECO:0000256" key="5">
    <source>
        <dbReference type="ARBA" id="ARBA00023136"/>
    </source>
</evidence>
<keyword evidence="3 6" id="KW-0732">Signal</keyword>
<dbReference type="PANTHER" id="PTHR24365:SF541">
    <property type="entry name" value="PROTEIN TOLL-RELATED"/>
    <property type="match status" value="1"/>
</dbReference>
<feature type="chain" id="PRO_5030175392" evidence="6">
    <location>
        <begin position="23"/>
        <end position="280"/>
    </location>
</feature>
<dbReference type="Proteomes" id="UP000682892">
    <property type="component" value="Unassembled WGS sequence"/>
</dbReference>
<dbReference type="eggNOG" id="ENOG502T9W3">
    <property type="taxonomic scope" value="Eukaryota"/>
</dbReference>